<dbReference type="Pfam" id="PF02897">
    <property type="entry name" value="Peptidase_S9_N"/>
    <property type="match status" value="1"/>
</dbReference>
<dbReference type="InterPro" id="IPR002470">
    <property type="entry name" value="Peptidase_S9A"/>
</dbReference>
<evidence type="ECO:0000313" key="7">
    <source>
        <dbReference type="Proteomes" id="UP000662678"/>
    </source>
</evidence>
<keyword evidence="3" id="KW-0720">Serine protease</keyword>
<dbReference type="InterPro" id="IPR029058">
    <property type="entry name" value="AB_hydrolase_fold"/>
</dbReference>
<dbReference type="EMBL" id="BMYP01000012">
    <property type="protein sequence ID" value="GHD75274.1"/>
    <property type="molecule type" value="Genomic_DNA"/>
</dbReference>
<dbReference type="SUPFAM" id="SSF53474">
    <property type="entry name" value="alpha/beta-Hydrolases"/>
    <property type="match status" value="1"/>
</dbReference>
<evidence type="ECO:0000256" key="3">
    <source>
        <dbReference type="ARBA" id="ARBA00022825"/>
    </source>
</evidence>
<proteinExistence type="predicted"/>
<evidence type="ECO:0000259" key="5">
    <source>
        <dbReference type="Pfam" id="PF02897"/>
    </source>
</evidence>
<accession>A0ABQ3HCH6</accession>
<keyword evidence="7" id="KW-1185">Reference proteome</keyword>
<dbReference type="SUPFAM" id="SSF50993">
    <property type="entry name" value="Peptidase/esterase 'gauge' domain"/>
    <property type="match status" value="1"/>
</dbReference>
<keyword evidence="2" id="KW-0378">Hydrolase</keyword>
<dbReference type="Proteomes" id="UP000662678">
    <property type="component" value="Unassembled WGS sequence"/>
</dbReference>
<reference evidence="7" key="1">
    <citation type="journal article" date="2019" name="Int. J. Syst. Evol. Microbiol.">
        <title>The Global Catalogue of Microorganisms (GCM) 10K type strain sequencing project: providing services to taxonomists for standard genome sequencing and annotation.</title>
        <authorList>
            <consortium name="The Broad Institute Genomics Platform"/>
            <consortium name="The Broad Institute Genome Sequencing Center for Infectious Disease"/>
            <person name="Wu L."/>
            <person name="Ma J."/>
        </authorList>
    </citation>
    <scope>NUCLEOTIDE SEQUENCE [LARGE SCALE GENOMIC DNA]</scope>
    <source>
        <strain evidence="7">KCTC 23713</strain>
    </source>
</reference>
<dbReference type="PANTHER" id="PTHR42881">
    <property type="entry name" value="PROLYL ENDOPEPTIDASE"/>
    <property type="match status" value="1"/>
</dbReference>
<evidence type="ECO:0000256" key="1">
    <source>
        <dbReference type="ARBA" id="ARBA00022670"/>
    </source>
</evidence>
<keyword evidence="1" id="KW-0645">Protease</keyword>
<sequence>MRPTFACPDMTDHTSDDFQWLESLDDDAALEWVARQNAATQTLLDSDPRFGALKDSILANLRDTRQIPFFAEYDGWLYNFHQDGEHPRGIYRRCTLDAYRANTQEWQTVLDIDALAAAEEVDWYLDGVAHYTEQPARVLLNLTPGGSDATVSREYDVEAQAFVAGGFSFPYGKNHIAWRDLDSVFVCPAWEEAQLTRAGYPREVWLLARGQDWAQARCLLRLNDEAMMAAAWRFLDADGTPFDMIEASDSFYSKTYYHVAANLALTALPLPPRSEIEAYSHGDLIVKLAEDWDVAGQSYAAGSLLAVACDAASGTVGRIAALFVPGARQSVEMVEATLHLLAIIVIDNVKSRLVTLRRQGDDWLPHANPLPTGGVIEFADQPWQSDLLYYSYSDFLTPAALYRLDLLAGSAPEVLRAQPLAFDATGYVAEQLHATAADGTEIPYFIVHRGNLARDGSAPTLLYGYGGFEVPMMPYYMDNFGPQWLEKGGVFVVANIRGGGEFGPAWHQAAQGINRQVSFDDFIAVAEDLIARGITSARRLGIEGGSNGGLLVGACMVQRPELFNAVVCEVPLLDMLRYTELLAGASWIDEYGDPQDEDERAALAAYSPYHHVRADARYPLALFTTSSKDDRVHPAHARKMVARMQSFGHEVLFLETSGGGHGGNTGQEQTAEELARVLVYLYRQLMD</sequence>
<evidence type="ECO:0000313" key="6">
    <source>
        <dbReference type="EMBL" id="GHD75274.1"/>
    </source>
</evidence>
<gene>
    <name evidence="6" type="ORF">GCM10011419_12880</name>
</gene>
<dbReference type="InterPro" id="IPR051167">
    <property type="entry name" value="Prolyl_oligopep/macrocyclase"/>
</dbReference>
<feature type="domain" description="Peptidase S9A N-terminal" evidence="5">
    <location>
        <begin position="12"/>
        <end position="410"/>
    </location>
</feature>
<comment type="caution">
    <text evidence="6">The sequence shown here is derived from an EMBL/GenBank/DDBJ whole genome shotgun (WGS) entry which is preliminary data.</text>
</comment>
<evidence type="ECO:0000256" key="2">
    <source>
        <dbReference type="ARBA" id="ARBA00022801"/>
    </source>
</evidence>
<dbReference type="PANTHER" id="PTHR42881:SF13">
    <property type="entry name" value="PROLYL ENDOPEPTIDASE"/>
    <property type="match status" value="1"/>
</dbReference>
<dbReference type="InterPro" id="IPR001375">
    <property type="entry name" value="Peptidase_S9_cat"/>
</dbReference>
<evidence type="ECO:0000259" key="4">
    <source>
        <dbReference type="Pfam" id="PF00326"/>
    </source>
</evidence>
<dbReference type="InterPro" id="IPR023302">
    <property type="entry name" value="Pept_S9A_N"/>
</dbReference>
<dbReference type="Gene3D" id="3.40.50.1820">
    <property type="entry name" value="alpha/beta hydrolase"/>
    <property type="match status" value="1"/>
</dbReference>
<dbReference type="PRINTS" id="PR00862">
    <property type="entry name" value="PROLIGOPTASE"/>
</dbReference>
<organism evidence="6 7">
    <name type="scientific">Vogesella fluminis</name>
    <dbReference type="NCBI Taxonomy" id="1069161"/>
    <lineage>
        <taxon>Bacteria</taxon>
        <taxon>Pseudomonadati</taxon>
        <taxon>Pseudomonadota</taxon>
        <taxon>Betaproteobacteria</taxon>
        <taxon>Neisseriales</taxon>
        <taxon>Chromobacteriaceae</taxon>
        <taxon>Vogesella</taxon>
    </lineage>
</organism>
<protein>
    <submittedName>
        <fullName evidence="6">Prolyl oligopeptidase</fullName>
    </submittedName>
</protein>
<feature type="domain" description="Peptidase S9 prolyl oligopeptidase catalytic" evidence="4">
    <location>
        <begin position="480"/>
        <end position="685"/>
    </location>
</feature>
<name>A0ABQ3HCH6_9NEIS</name>
<dbReference type="Pfam" id="PF00326">
    <property type="entry name" value="Peptidase_S9"/>
    <property type="match status" value="1"/>
</dbReference>
<dbReference type="Gene3D" id="2.130.10.120">
    <property type="entry name" value="Prolyl oligopeptidase, N-terminal domain"/>
    <property type="match status" value="1"/>
</dbReference>